<dbReference type="SUPFAM" id="SSF101908">
    <property type="entry name" value="Putative isomerase YbhE"/>
    <property type="match status" value="1"/>
</dbReference>
<evidence type="ECO:0000313" key="1">
    <source>
        <dbReference type="EMBL" id="SUZ48945.1"/>
    </source>
</evidence>
<dbReference type="InterPro" id="IPR013783">
    <property type="entry name" value="Ig-like_fold"/>
</dbReference>
<dbReference type="Gene3D" id="2.60.40.10">
    <property type="entry name" value="Immunoglobulins"/>
    <property type="match status" value="1"/>
</dbReference>
<accession>A0A381N354</accession>
<dbReference type="AlphaFoldDB" id="A0A381N354"/>
<feature type="non-terminal residue" evidence="1">
    <location>
        <position position="1"/>
    </location>
</feature>
<dbReference type="Pfam" id="PF08309">
    <property type="entry name" value="LVIVD"/>
    <property type="match status" value="3"/>
</dbReference>
<organism evidence="1">
    <name type="scientific">marine metagenome</name>
    <dbReference type="NCBI Taxonomy" id="408172"/>
    <lineage>
        <taxon>unclassified sequences</taxon>
        <taxon>metagenomes</taxon>
        <taxon>ecological metagenomes</taxon>
    </lineage>
</organism>
<dbReference type="InterPro" id="IPR013211">
    <property type="entry name" value="LVIVD"/>
</dbReference>
<reference evidence="1" key="1">
    <citation type="submission" date="2018-05" db="EMBL/GenBank/DDBJ databases">
        <authorList>
            <person name="Lanie J.A."/>
            <person name="Ng W.-L."/>
            <person name="Kazmierczak K.M."/>
            <person name="Andrzejewski T.M."/>
            <person name="Davidsen T.M."/>
            <person name="Wayne K.J."/>
            <person name="Tettelin H."/>
            <person name="Glass J.I."/>
            <person name="Rusch D."/>
            <person name="Podicherti R."/>
            <person name="Tsui H.-C.T."/>
            <person name="Winkler M.E."/>
        </authorList>
    </citation>
    <scope>NUCLEOTIDE SEQUENCE</scope>
</reference>
<name>A0A381N354_9ZZZZ</name>
<sequence length="457" mass="50709">VKAIDLRLIKHILILFSWGYSLNLTITDYHDPQANHILDAEIYENTLIISAMVQGIEFYDISGGGQLNHIDHFTLGQNGKANCVEAIDNYAYFTSKNGLYVVDISSPSNPQNLGRVDGTNNFILENLDADNNMLAVAAHEDGVLLYDISNPQDLELRSTINSENAWAVRLKEGYAYIADELIVKIYDISNSSDPVFINQIQTSNAIKDIALTQSFMYVALGSDGVDIYDLYNLESPIFLDNYNTNTLANRISPFENKLAVSDWDDVDVLEWDGNSLNRVGYKNTGNRTMAIATKNNYIYSAEWASVQAFEFGPVSGPDIDLNTLELNYPYVNDGDSYSLSVEVINNGSSTLNIVDDYVTNSHFEIVNQLNDLEPNQSQTVEIIYNASDLNSAGAYRIYTNDPDQSMVMCETNGNIDGANIGEPAIDFELDYIANGEGSFRLSDHLGKVVVIAFFAPN</sequence>
<gene>
    <name evidence="1" type="ORF">METZ01_LOCUS1799</name>
</gene>
<dbReference type="EMBL" id="UINC01000095">
    <property type="protein sequence ID" value="SUZ48945.1"/>
    <property type="molecule type" value="Genomic_DNA"/>
</dbReference>
<protein>
    <submittedName>
        <fullName evidence="1">Uncharacterized protein</fullName>
    </submittedName>
</protein>
<proteinExistence type="predicted"/>
<dbReference type="Gene3D" id="3.40.30.10">
    <property type="entry name" value="Glutaredoxin"/>
    <property type="match status" value="1"/>
</dbReference>